<feature type="compositionally biased region" description="Low complexity" evidence="1">
    <location>
        <begin position="13"/>
        <end position="41"/>
    </location>
</feature>
<dbReference type="EMBL" id="SRLO01001138">
    <property type="protein sequence ID" value="TNN41066.1"/>
    <property type="molecule type" value="Genomic_DNA"/>
</dbReference>
<protein>
    <submittedName>
        <fullName evidence="2">BTB/POZ domain-containing protein 3</fullName>
    </submittedName>
</protein>
<organism evidence="2 3">
    <name type="scientific">Liparis tanakae</name>
    <name type="common">Tanaka's snailfish</name>
    <dbReference type="NCBI Taxonomy" id="230148"/>
    <lineage>
        <taxon>Eukaryota</taxon>
        <taxon>Metazoa</taxon>
        <taxon>Chordata</taxon>
        <taxon>Craniata</taxon>
        <taxon>Vertebrata</taxon>
        <taxon>Euteleostomi</taxon>
        <taxon>Actinopterygii</taxon>
        <taxon>Neopterygii</taxon>
        <taxon>Teleostei</taxon>
        <taxon>Neoteleostei</taxon>
        <taxon>Acanthomorphata</taxon>
        <taxon>Eupercaria</taxon>
        <taxon>Perciformes</taxon>
        <taxon>Cottioidei</taxon>
        <taxon>Cottales</taxon>
        <taxon>Liparidae</taxon>
        <taxon>Liparis</taxon>
    </lineage>
</organism>
<proteinExistence type="predicted"/>
<evidence type="ECO:0000313" key="2">
    <source>
        <dbReference type="EMBL" id="TNN41066.1"/>
    </source>
</evidence>
<comment type="caution">
    <text evidence="2">The sequence shown here is derived from an EMBL/GenBank/DDBJ whole genome shotgun (WGS) entry which is preliminary data.</text>
</comment>
<evidence type="ECO:0000256" key="1">
    <source>
        <dbReference type="SAM" id="MobiDB-lite"/>
    </source>
</evidence>
<sequence length="91" mass="9699">MAAELFPTKKLVTSASASSTSSSSSSSSIQQHQQQNLTNNNPSSAAQRGGSWQGLFPTIRESINTVQPEKDAYLHAGYQRRGCEAKPDGSV</sequence>
<reference evidence="2 3" key="1">
    <citation type="submission" date="2019-03" db="EMBL/GenBank/DDBJ databases">
        <title>First draft genome of Liparis tanakae, snailfish: a comprehensive survey of snailfish specific genes.</title>
        <authorList>
            <person name="Kim W."/>
            <person name="Song I."/>
            <person name="Jeong J.-H."/>
            <person name="Kim D."/>
            <person name="Kim S."/>
            <person name="Ryu S."/>
            <person name="Song J.Y."/>
            <person name="Lee S.K."/>
        </authorList>
    </citation>
    <scope>NUCLEOTIDE SEQUENCE [LARGE SCALE GENOMIC DNA]</scope>
    <source>
        <tissue evidence="2">Muscle</tissue>
    </source>
</reference>
<keyword evidence="3" id="KW-1185">Reference proteome</keyword>
<gene>
    <name evidence="2" type="primary">BTBD3_1</name>
    <name evidence="2" type="ORF">EYF80_048777</name>
</gene>
<evidence type="ECO:0000313" key="3">
    <source>
        <dbReference type="Proteomes" id="UP000314294"/>
    </source>
</evidence>
<name>A0A4Z2FIP4_9TELE</name>
<accession>A0A4Z2FIP4</accession>
<feature type="region of interest" description="Disordered" evidence="1">
    <location>
        <begin position="1"/>
        <end position="53"/>
    </location>
</feature>
<dbReference type="Proteomes" id="UP000314294">
    <property type="component" value="Unassembled WGS sequence"/>
</dbReference>
<dbReference type="AlphaFoldDB" id="A0A4Z2FIP4"/>